<name>A0A9W9KS43_9EURO</name>
<accession>A0A9W9KS43</accession>
<organism evidence="1 2">
    <name type="scientific">Penicillium angulare</name>
    <dbReference type="NCBI Taxonomy" id="116970"/>
    <lineage>
        <taxon>Eukaryota</taxon>
        <taxon>Fungi</taxon>
        <taxon>Dikarya</taxon>
        <taxon>Ascomycota</taxon>
        <taxon>Pezizomycotina</taxon>
        <taxon>Eurotiomycetes</taxon>
        <taxon>Eurotiomycetidae</taxon>
        <taxon>Eurotiales</taxon>
        <taxon>Aspergillaceae</taxon>
        <taxon>Penicillium</taxon>
    </lineage>
</organism>
<evidence type="ECO:0000313" key="2">
    <source>
        <dbReference type="Proteomes" id="UP001149165"/>
    </source>
</evidence>
<gene>
    <name evidence="1" type="ORF">N7456_000317</name>
</gene>
<protein>
    <submittedName>
        <fullName evidence="1">Uncharacterized protein</fullName>
    </submittedName>
</protein>
<evidence type="ECO:0000313" key="1">
    <source>
        <dbReference type="EMBL" id="KAJ5115969.1"/>
    </source>
</evidence>
<keyword evidence="2" id="KW-1185">Reference proteome</keyword>
<dbReference type="EMBL" id="JAPQKH010000001">
    <property type="protein sequence ID" value="KAJ5115969.1"/>
    <property type="molecule type" value="Genomic_DNA"/>
</dbReference>
<reference evidence="1" key="1">
    <citation type="submission" date="2022-11" db="EMBL/GenBank/DDBJ databases">
        <authorList>
            <person name="Petersen C."/>
        </authorList>
    </citation>
    <scope>NUCLEOTIDE SEQUENCE</scope>
    <source>
        <strain evidence="1">IBT 30069</strain>
    </source>
</reference>
<proteinExistence type="predicted"/>
<comment type="caution">
    <text evidence="1">The sequence shown here is derived from an EMBL/GenBank/DDBJ whole genome shotgun (WGS) entry which is preliminary data.</text>
</comment>
<dbReference type="AlphaFoldDB" id="A0A9W9KS43"/>
<reference evidence="1" key="2">
    <citation type="journal article" date="2023" name="IMA Fungus">
        <title>Comparative genomic study of the Penicillium genus elucidates a diverse pangenome and 15 lateral gene transfer events.</title>
        <authorList>
            <person name="Petersen C."/>
            <person name="Sorensen T."/>
            <person name="Nielsen M.R."/>
            <person name="Sondergaard T.E."/>
            <person name="Sorensen J.L."/>
            <person name="Fitzpatrick D.A."/>
            <person name="Frisvad J.C."/>
            <person name="Nielsen K.L."/>
        </authorList>
    </citation>
    <scope>NUCLEOTIDE SEQUENCE</scope>
    <source>
        <strain evidence="1">IBT 30069</strain>
    </source>
</reference>
<sequence>MFTDSNGYMYGSAAERKLVIFKLDIIIDLSGFTWAALSLFSLTSTVLPQIFPIHFSLSTRCTAEHGLIAH</sequence>
<dbReference type="Proteomes" id="UP001149165">
    <property type="component" value="Unassembled WGS sequence"/>
</dbReference>